<sequence>MKKKGDKKGLKSTRICYKVSENKKNGVTTMLWKPLFEHDVPNALRP</sequence>
<dbReference type="AlphaFoldDB" id="A0AB34QWD5"/>
<reference evidence="1 2" key="1">
    <citation type="submission" date="2014-12" db="EMBL/GenBank/DDBJ databases">
        <title>Draft Genome Sequences of Five Spore-Forming Food Isolates of Bacillus pumilus.</title>
        <authorList>
            <person name="de Jong A."/>
            <person name="van Heel A.J."/>
            <person name="Montalban-Lopez M."/>
            <person name="Krawczyk A.O."/>
            <person name="Berendsen E.M."/>
            <person name="Wells-Bennik M."/>
            <person name="Kuipers O.P."/>
        </authorList>
    </citation>
    <scope>NUCLEOTIDE SEQUENCE [LARGE SCALE GENOMIC DNA]</scope>
    <source>
        <strain evidence="1 2">B4127</strain>
    </source>
</reference>
<evidence type="ECO:0000313" key="2">
    <source>
        <dbReference type="Proteomes" id="UP000031978"/>
    </source>
</evidence>
<evidence type="ECO:0000313" key="1">
    <source>
        <dbReference type="EMBL" id="KIL19406.1"/>
    </source>
</evidence>
<dbReference type="EMBL" id="JXCL01000020">
    <property type="protein sequence ID" value="KIL19406.1"/>
    <property type="molecule type" value="Genomic_DNA"/>
</dbReference>
<accession>A0AB34QWD5</accession>
<dbReference type="Proteomes" id="UP000031978">
    <property type="component" value="Unassembled WGS sequence"/>
</dbReference>
<organism evidence="1 2">
    <name type="scientific">Bacillus pumilus</name>
    <name type="common">Bacillus mesentericus</name>
    <dbReference type="NCBI Taxonomy" id="1408"/>
    <lineage>
        <taxon>Bacteria</taxon>
        <taxon>Bacillati</taxon>
        <taxon>Bacillota</taxon>
        <taxon>Bacilli</taxon>
        <taxon>Bacillales</taxon>
        <taxon>Bacillaceae</taxon>
        <taxon>Bacillus</taxon>
    </lineage>
</organism>
<gene>
    <name evidence="1" type="ORF">B4127_0520</name>
</gene>
<name>A0AB34QWD5_BACPU</name>
<proteinExistence type="predicted"/>
<comment type="caution">
    <text evidence="1">The sequence shown here is derived from an EMBL/GenBank/DDBJ whole genome shotgun (WGS) entry which is preliminary data.</text>
</comment>
<protein>
    <submittedName>
        <fullName evidence="1">Uncharacterized protein</fullName>
    </submittedName>
</protein>